<dbReference type="HOGENOM" id="CLU_557377_0_0_2"/>
<dbReference type="Proteomes" id="UP000005877">
    <property type="component" value="Chromosome"/>
</dbReference>
<evidence type="ECO:0000313" key="7">
    <source>
        <dbReference type="EMBL" id="AET64193.1"/>
    </source>
</evidence>
<dbReference type="GO" id="GO:0004252">
    <property type="term" value="F:serine-type endopeptidase activity"/>
    <property type="evidence" value="ECO:0007669"/>
    <property type="project" value="UniProtKB-UniRule"/>
</dbReference>
<sequence>MRLISFILISLSALAILASPSTSGICDGDGRALYGGLLASGTGPAPAEGEALSSPQIGARDDGKTPLGCVLSDEGGSMGIDGSMDEEGSEPVLDSHSLRRMMDITGISALHARNITGRGLTIALLDSQFYCDPETAGKLNADIVTLYDDESYGKDEVHGIACAELISSIAPGVKIYLVDVGITEEGVARAVERLLELEERIDIVSCSSDFPFGGFDGEDAVCQDVEKMTSNGTLWINAAGNEALCHWSGEFKDPDGNGYLNFSPEDESINLTLERGKEVSIWLSWKDDWEAAALDYDLRLDHPGRGRSVSDNPQRGYMGQKPVETIRLVAPRGGTYQIKIRSYDGADHPGRLHLFTTCDLDEHQVQNTSIGILGCCRNVVTVGAINISTLEIQPYSSRGPTEDGRQKPDLMAPDNVTTSSYATEGFVGTSAAAPFVAGCAALVLELFKDDPDLDVRRVLLESATDLGPPGPDEICGWGLVNLSNLEVNI</sequence>
<dbReference type="AlphaFoldDB" id="G7WL90"/>
<proteinExistence type="inferred from homology"/>
<feature type="active site" description="Charge relay system" evidence="5">
    <location>
        <position position="158"/>
    </location>
</feature>
<dbReference type="Gene3D" id="3.40.50.200">
    <property type="entry name" value="Peptidase S8/S53 domain"/>
    <property type="match status" value="2"/>
</dbReference>
<dbReference type="KEGG" id="mhi:Mhar_0821"/>
<keyword evidence="4 5" id="KW-0720">Serine protease</keyword>
<dbReference type="OrthoDB" id="103676at2157"/>
<evidence type="ECO:0000313" key="8">
    <source>
        <dbReference type="Proteomes" id="UP000005877"/>
    </source>
</evidence>
<evidence type="ECO:0000256" key="4">
    <source>
        <dbReference type="ARBA" id="ARBA00022825"/>
    </source>
</evidence>
<dbReference type="InterPro" id="IPR015500">
    <property type="entry name" value="Peptidase_S8_subtilisin-rel"/>
</dbReference>
<protein>
    <recommendedName>
        <fullName evidence="6">Peptidase S8/S53 domain-containing protein</fullName>
    </recommendedName>
</protein>
<dbReference type="PATRIC" id="fig|1110509.7.peg.914"/>
<dbReference type="InterPro" id="IPR036852">
    <property type="entry name" value="Peptidase_S8/S53_dom_sf"/>
</dbReference>
<organism evidence="7 8">
    <name type="scientific">Methanothrix harundinacea (strain 6Ac)</name>
    <name type="common">Methanosaeta harundinacea</name>
    <dbReference type="NCBI Taxonomy" id="1110509"/>
    <lineage>
        <taxon>Archaea</taxon>
        <taxon>Methanobacteriati</taxon>
        <taxon>Methanobacteriota</taxon>
        <taxon>Stenosarchaea group</taxon>
        <taxon>Methanomicrobia</taxon>
        <taxon>Methanotrichales</taxon>
        <taxon>Methanotrichaceae</taxon>
        <taxon>Methanothrix</taxon>
    </lineage>
</organism>
<dbReference type="PANTHER" id="PTHR43806">
    <property type="entry name" value="PEPTIDASE S8"/>
    <property type="match status" value="1"/>
</dbReference>
<evidence type="ECO:0000256" key="5">
    <source>
        <dbReference type="PROSITE-ProRule" id="PRU01240"/>
    </source>
</evidence>
<dbReference type="RefSeq" id="WP_014586378.1">
    <property type="nucleotide sequence ID" value="NC_017527.1"/>
</dbReference>
<dbReference type="InterPro" id="IPR023828">
    <property type="entry name" value="Peptidase_S8_Ser-AS"/>
</dbReference>
<dbReference type="InterPro" id="IPR050131">
    <property type="entry name" value="Peptidase_S8_subtilisin-like"/>
</dbReference>
<dbReference type="SUPFAM" id="SSF52743">
    <property type="entry name" value="Subtilisin-like"/>
    <property type="match status" value="1"/>
</dbReference>
<dbReference type="GO" id="GO:0006508">
    <property type="term" value="P:proteolysis"/>
    <property type="evidence" value="ECO:0007669"/>
    <property type="project" value="UniProtKB-KW"/>
</dbReference>
<evidence type="ECO:0000256" key="1">
    <source>
        <dbReference type="ARBA" id="ARBA00011073"/>
    </source>
</evidence>
<keyword evidence="2 5" id="KW-0645">Protease</keyword>
<dbReference type="PROSITE" id="PS51892">
    <property type="entry name" value="SUBTILASE"/>
    <property type="match status" value="1"/>
</dbReference>
<dbReference type="EMBL" id="CP003117">
    <property type="protein sequence ID" value="AET64193.1"/>
    <property type="molecule type" value="Genomic_DNA"/>
</dbReference>
<evidence type="ECO:0000256" key="3">
    <source>
        <dbReference type="ARBA" id="ARBA00022801"/>
    </source>
</evidence>
<feature type="domain" description="Peptidase S8/S53" evidence="6">
    <location>
        <begin position="332"/>
        <end position="478"/>
    </location>
</feature>
<evidence type="ECO:0000259" key="6">
    <source>
        <dbReference type="Pfam" id="PF00082"/>
    </source>
</evidence>
<evidence type="ECO:0000256" key="2">
    <source>
        <dbReference type="ARBA" id="ARBA00022670"/>
    </source>
</evidence>
<dbReference type="GeneID" id="12509990"/>
<reference evidence="7 8" key="1">
    <citation type="journal article" date="2012" name="PLoS ONE">
        <title>The genome characteristics and predicted function of methyl-group oxidation pathway in the obligate aceticlastic methanogens, Methanosaeta spp.</title>
        <authorList>
            <person name="Zhu J."/>
            <person name="Zheng H."/>
            <person name="Ai G."/>
            <person name="Zhang G."/>
            <person name="Liu D."/>
            <person name="Liu X."/>
            <person name="Dong X."/>
        </authorList>
    </citation>
    <scope>NUCLEOTIDE SEQUENCE [LARGE SCALE GENOMIC DNA]</scope>
    <source>
        <strain evidence="7 8">6Ac</strain>
    </source>
</reference>
<keyword evidence="3 5" id="KW-0378">Hydrolase</keyword>
<keyword evidence="8" id="KW-1185">Reference proteome</keyword>
<feature type="active site" description="Charge relay system" evidence="5">
    <location>
        <position position="430"/>
    </location>
</feature>
<dbReference type="Pfam" id="PF00082">
    <property type="entry name" value="Peptidase_S8"/>
    <property type="match status" value="1"/>
</dbReference>
<dbReference type="PRINTS" id="PR00723">
    <property type="entry name" value="SUBTILISIN"/>
</dbReference>
<name>G7WL90_METH6</name>
<gene>
    <name evidence="7" type="ordered locus">Mhar_0821</name>
</gene>
<feature type="active site" description="Charge relay system" evidence="5">
    <location>
        <position position="126"/>
    </location>
</feature>
<comment type="similarity">
    <text evidence="1 5">Belongs to the peptidase S8 family.</text>
</comment>
<dbReference type="PANTHER" id="PTHR43806:SF11">
    <property type="entry name" value="CEREVISIN-RELATED"/>
    <property type="match status" value="1"/>
</dbReference>
<dbReference type="InterPro" id="IPR000209">
    <property type="entry name" value="Peptidase_S8/S53_dom"/>
</dbReference>
<dbReference type="STRING" id="1110509.Mhar_0821"/>
<dbReference type="PROSITE" id="PS00138">
    <property type="entry name" value="SUBTILASE_SER"/>
    <property type="match status" value="1"/>
</dbReference>
<accession>G7WL90</accession>